<feature type="domain" description="DNA helicase Pif1-like 2B" evidence="1">
    <location>
        <begin position="92"/>
        <end position="138"/>
    </location>
</feature>
<evidence type="ECO:0000259" key="1">
    <source>
        <dbReference type="Pfam" id="PF21530"/>
    </source>
</evidence>
<name>A0AAD8LE98_TARER</name>
<sequence>MMINKVQKEYAYLHSHPHRKRVLALARNIKPRRIILYLYRAILAPKKEVVQEINDRLLSIFPGEEKEYLSSDSICQEEHVNDYFDANLYSPDYLNGLNVSGLPIHRLVLKVGVPVMLLRNVDKKNGLCNGTRLKVVGLYNRVIEAEILSGSNIGDRTFIPRMTLIPSDKKIPYRFKRRQFPLAVCFAMTVNKSQGQSLSKVGLHLKEQVFSHDQLYVAMSRVKSRNGLKLLILDKDGQPTNVTTNVVYKEIFTNL</sequence>
<dbReference type="InterPro" id="IPR027417">
    <property type="entry name" value="P-loop_NTPase"/>
</dbReference>
<dbReference type="PANTHER" id="PTHR23274:SF48">
    <property type="entry name" value="ATP-DEPENDENT DNA HELICASE"/>
    <property type="match status" value="1"/>
</dbReference>
<dbReference type="Gene3D" id="2.30.30.940">
    <property type="match status" value="1"/>
</dbReference>
<evidence type="ECO:0000313" key="2">
    <source>
        <dbReference type="EMBL" id="KAK1437616.1"/>
    </source>
</evidence>
<organism evidence="2 3">
    <name type="scientific">Tagetes erecta</name>
    <name type="common">African marigold</name>
    <dbReference type="NCBI Taxonomy" id="13708"/>
    <lineage>
        <taxon>Eukaryota</taxon>
        <taxon>Viridiplantae</taxon>
        <taxon>Streptophyta</taxon>
        <taxon>Embryophyta</taxon>
        <taxon>Tracheophyta</taxon>
        <taxon>Spermatophyta</taxon>
        <taxon>Magnoliopsida</taxon>
        <taxon>eudicotyledons</taxon>
        <taxon>Gunneridae</taxon>
        <taxon>Pentapetalae</taxon>
        <taxon>asterids</taxon>
        <taxon>campanulids</taxon>
        <taxon>Asterales</taxon>
        <taxon>Asteraceae</taxon>
        <taxon>Asteroideae</taxon>
        <taxon>Heliantheae alliance</taxon>
        <taxon>Tageteae</taxon>
        <taxon>Tagetes</taxon>
    </lineage>
</organism>
<proteinExistence type="predicted"/>
<protein>
    <recommendedName>
        <fullName evidence="1">DNA helicase Pif1-like 2B domain-containing protein</fullName>
    </recommendedName>
</protein>
<reference evidence="2" key="1">
    <citation type="journal article" date="2023" name="bioRxiv">
        <title>Improved chromosome-level genome assembly for marigold (Tagetes erecta).</title>
        <authorList>
            <person name="Jiang F."/>
            <person name="Yuan L."/>
            <person name="Wang S."/>
            <person name="Wang H."/>
            <person name="Xu D."/>
            <person name="Wang A."/>
            <person name="Fan W."/>
        </authorList>
    </citation>
    <scope>NUCLEOTIDE SEQUENCE</scope>
    <source>
        <strain evidence="2">WSJ</strain>
        <tissue evidence="2">Leaf</tissue>
    </source>
</reference>
<dbReference type="Gene3D" id="3.40.50.300">
    <property type="entry name" value="P-loop containing nucleotide triphosphate hydrolases"/>
    <property type="match status" value="1"/>
</dbReference>
<dbReference type="InterPro" id="IPR049163">
    <property type="entry name" value="Pif1-like_2B_dom"/>
</dbReference>
<dbReference type="Proteomes" id="UP001229421">
    <property type="component" value="Unassembled WGS sequence"/>
</dbReference>
<dbReference type="Pfam" id="PF21530">
    <property type="entry name" value="Pif1_2B_dom"/>
    <property type="match status" value="1"/>
</dbReference>
<dbReference type="GO" id="GO:0006260">
    <property type="term" value="P:DNA replication"/>
    <property type="evidence" value="ECO:0007669"/>
    <property type="project" value="TreeGrafter"/>
</dbReference>
<dbReference type="CDD" id="cd18809">
    <property type="entry name" value="SF1_C_RecD"/>
    <property type="match status" value="1"/>
</dbReference>
<comment type="caution">
    <text evidence="2">The sequence shown here is derived from an EMBL/GenBank/DDBJ whole genome shotgun (WGS) entry which is preliminary data.</text>
</comment>
<gene>
    <name evidence="2" type="ORF">QVD17_03410</name>
</gene>
<dbReference type="AlphaFoldDB" id="A0AAD8LE98"/>
<accession>A0AAD8LE98</accession>
<dbReference type="PANTHER" id="PTHR23274">
    <property type="entry name" value="DNA HELICASE-RELATED"/>
    <property type="match status" value="1"/>
</dbReference>
<evidence type="ECO:0000313" key="3">
    <source>
        <dbReference type="Proteomes" id="UP001229421"/>
    </source>
</evidence>
<dbReference type="EMBL" id="JAUHHV010000001">
    <property type="protein sequence ID" value="KAK1437616.1"/>
    <property type="molecule type" value="Genomic_DNA"/>
</dbReference>
<dbReference type="SUPFAM" id="SSF52540">
    <property type="entry name" value="P-loop containing nucleoside triphosphate hydrolases"/>
    <property type="match status" value="1"/>
</dbReference>
<dbReference type="GO" id="GO:0005657">
    <property type="term" value="C:replication fork"/>
    <property type="evidence" value="ECO:0007669"/>
    <property type="project" value="TreeGrafter"/>
</dbReference>
<keyword evidence="3" id="KW-1185">Reference proteome</keyword>